<accession>A0ABY4GB89</accession>
<gene>
    <name evidence="1" type="ORF">MUN86_10035</name>
</gene>
<dbReference type="Proteomes" id="UP000830401">
    <property type="component" value="Chromosome"/>
</dbReference>
<evidence type="ECO:0000313" key="2">
    <source>
        <dbReference type="Proteomes" id="UP000830401"/>
    </source>
</evidence>
<protein>
    <submittedName>
        <fullName evidence="1">Polymorphic toxin type 5 domain-containing protein</fullName>
    </submittedName>
</protein>
<evidence type="ECO:0000313" key="1">
    <source>
        <dbReference type="EMBL" id="UOQ68151.1"/>
    </source>
</evidence>
<keyword evidence="2" id="KW-1185">Reference proteome</keyword>
<name>A0ABY4GB89_9BACT</name>
<proteinExistence type="predicted"/>
<dbReference type="EMBL" id="CP095061">
    <property type="protein sequence ID" value="UOQ68151.1"/>
    <property type="molecule type" value="Genomic_DNA"/>
</dbReference>
<sequence>MKLNMPFTPESRRLAAPAPAKDLATVYTRGGQTLRVPLRPAPVGTAGCVGHPELQLMRWLRNRATAEPGFPVRVRSVLLVVQRGGCSVCQEALYRFLSRFRLNTKLRLVRTGAHPMGCGCGCAHCQASSRVRKSLLDELLGETLLEIEREQEEEYRKFNRQFRRTMAQTIAKDGKHPLGFLVKDGKGGKPVWRSAKDRRVDAGHVTPVLTLSRRKQLTERLAIQDRHLNRSDGARMGARGRGSTIQVIDIKGVPVDVATARKWNAQKLLPDYYVTPAYIEAHRVKGWSANGELFFAVGSQKDLISETGF</sequence>
<organism evidence="1 2">
    <name type="scientific">Hymenobacter volaticus</name>
    <dbReference type="NCBI Taxonomy" id="2932254"/>
    <lineage>
        <taxon>Bacteria</taxon>
        <taxon>Pseudomonadati</taxon>
        <taxon>Bacteroidota</taxon>
        <taxon>Cytophagia</taxon>
        <taxon>Cytophagales</taxon>
        <taxon>Hymenobacteraceae</taxon>
        <taxon>Hymenobacter</taxon>
    </lineage>
</organism>
<dbReference type="RefSeq" id="WP_245124849.1">
    <property type="nucleotide sequence ID" value="NZ_CP095061.1"/>
</dbReference>
<reference evidence="1" key="1">
    <citation type="submission" date="2022-04" db="EMBL/GenBank/DDBJ databases">
        <title>Hymenobacter sp. isolated from the air.</title>
        <authorList>
            <person name="Won M."/>
            <person name="Lee C.-M."/>
            <person name="Woen H.-Y."/>
            <person name="Kwon S.-W."/>
        </authorList>
    </citation>
    <scope>NUCLEOTIDE SEQUENCE</scope>
    <source>
        <strain evidence="1">5420S-77</strain>
    </source>
</reference>